<dbReference type="EMBL" id="JACJJG010000018">
    <property type="protein sequence ID" value="MBM6673299.1"/>
    <property type="molecule type" value="Genomic_DNA"/>
</dbReference>
<reference evidence="1" key="1">
    <citation type="submission" date="2020-08" db="EMBL/GenBank/DDBJ databases">
        <authorList>
            <person name="Cejkova D."/>
            <person name="Kubasova T."/>
            <person name="Jahodarova E."/>
            <person name="Rychlik I."/>
        </authorList>
    </citation>
    <scope>NUCLEOTIDE SEQUENCE</scope>
    <source>
        <strain evidence="1">An824</strain>
    </source>
</reference>
<dbReference type="InterPro" id="IPR043741">
    <property type="entry name" value="DUF5686"/>
</dbReference>
<proteinExistence type="predicted"/>
<keyword evidence="2" id="KW-1185">Reference proteome</keyword>
<evidence type="ECO:0000313" key="1">
    <source>
        <dbReference type="EMBL" id="MBM6673299.1"/>
    </source>
</evidence>
<accession>A0A939B5F0</accession>
<dbReference type="Pfam" id="PF18939">
    <property type="entry name" value="DUF5686"/>
    <property type="match status" value="1"/>
</dbReference>
<protein>
    <submittedName>
        <fullName evidence="1">Uncharacterized protein</fullName>
    </submittedName>
</protein>
<reference evidence="1" key="2">
    <citation type="journal article" date="2021" name="Sci. Rep.">
        <title>The distribution of antibiotic resistance genes in chicken gut microbiota commensals.</title>
        <authorList>
            <person name="Juricova H."/>
            <person name="Matiasovicova J."/>
            <person name="Kubasova T."/>
            <person name="Cejkova D."/>
            <person name="Rychlik I."/>
        </authorList>
    </citation>
    <scope>NUCLEOTIDE SEQUENCE</scope>
    <source>
        <strain evidence="1">An824</strain>
    </source>
</reference>
<dbReference type="Proteomes" id="UP000706891">
    <property type="component" value="Unassembled WGS sequence"/>
</dbReference>
<sequence>MTTMLKYLLPDIYNVTILDNQILSPFNKHNLNLYRYDITLLTNNRAEIVFRPKRYNTQLISGSAIVDRVSGRVIKIGFNGEYDMVNFHVNAEMGKYGLRSLLPKTCDIDATFHFIGNKIKASYHSVYDNPIFLPDSIVNSHDSKLMAEVRPTPLPESIKQVYQKNDSIKAKTDTVKVKKEESKWKKILWNSFGDYVINRTKGNFGTKDQGAFRISPILNPLYLSYSGRRGVTYKLKLNGSYKFSLNRDISIEFKAGYSFKQNQFYFNIPIRFNFNKRRNGYIGLDIGNGNRITNSSIVDQIKHESLDSIDWDKLELDYFKDFYVKFMVNYDLSNKWSVKPGMIYHRRSAVNEAGFVAANRPTTYYSFAPSLEIQFRPSGWSGPIITADYERGVRIGSADMDYERFEFDVSWKKNFYSLRSMSLRLGSGFYTSKSRNSYFLDYTNFRDENIPGGWNDDWTGEFQLLNSNWYNVSEYYVRTNATYESPLMVFSRIPYIGRLMEMERIYINVLFVDHLHPYVEYGYGFTNRFFSMGFFMATRNKDFDGVGFRFGFELFRDW</sequence>
<comment type="caution">
    <text evidence="1">The sequence shown here is derived from an EMBL/GenBank/DDBJ whole genome shotgun (WGS) entry which is preliminary data.</text>
</comment>
<dbReference type="AlphaFoldDB" id="A0A939B5F0"/>
<name>A0A939B5F0_9BACT</name>
<organism evidence="1 2">
    <name type="scientific">Marseilla massiliensis</name>
    <dbReference type="NCBI Taxonomy" id="1841864"/>
    <lineage>
        <taxon>Bacteria</taxon>
        <taxon>Pseudomonadati</taxon>
        <taxon>Bacteroidota</taxon>
        <taxon>Bacteroidia</taxon>
        <taxon>Bacteroidales</taxon>
        <taxon>Prevotellaceae</taxon>
        <taxon>Marseilla</taxon>
    </lineage>
</organism>
<gene>
    <name evidence="1" type="ORF">H6A34_05340</name>
</gene>
<evidence type="ECO:0000313" key="2">
    <source>
        <dbReference type="Proteomes" id="UP000706891"/>
    </source>
</evidence>